<evidence type="ECO:0008006" key="3">
    <source>
        <dbReference type="Google" id="ProtNLM"/>
    </source>
</evidence>
<evidence type="ECO:0000313" key="1">
    <source>
        <dbReference type="EMBL" id="MCX2982712.1"/>
    </source>
</evidence>
<dbReference type="EMBL" id="SHNN01000004">
    <property type="protein sequence ID" value="MCX2982712.1"/>
    <property type="molecule type" value="Genomic_DNA"/>
</dbReference>
<dbReference type="Proteomes" id="UP001143362">
    <property type="component" value="Unassembled WGS sequence"/>
</dbReference>
<comment type="caution">
    <text evidence="1">The sequence shown here is derived from an EMBL/GenBank/DDBJ whole genome shotgun (WGS) entry which is preliminary data.</text>
</comment>
<reference evidence="1" key="1">
    <citation type="submission" date="2019-02" db="EMBL/GenBank/DDBJ databases">
        <authorList>
            <person name="Li S.-H."/>
        </authorList>
    </citation>
    <scope>NUCLEOTIDE SEQUENCE</scope>
    <source>
        <strain evidence="1">IMCC14734</strain>
    </source>
</reference>
<name>A0ABT3TN38_9GAMM</name>
<gene>
    <name evidence="1" type="ORF">EYC98_17760</name>
</gene>
<protein>
    <recommendedName>
        <fullName evidence="3">Holliday junction resolvase</fullName>
    </recommendedName>
</protein>
<organism evidence="1 2">
    <name type="scientific">Candidatus Litorirhabdus singularis</name>
    <dbReference type="NCBI Taxonomy" id="2518993"/>
    <lineage>
        <taxon>Bacteria</taxon>
        <taxon>Pseudomonadati</taxon>
        <taxon>Pseudomonadota</taxon>
        <taxon>Gammaproteobacteria</taxon>
        <taxon>Cellvibrionales</taxon>
        <taxon>Halieaceae</taxon>
        <taxon>Candidatus Litorirhabdus</taxon>
    </lineage>
</organism>
<evidence type="ECO:0000313" key="2">
    <source>
        <dbReference type="Proteomes" id="UP001143362"/>
    </source>
</evidence>
<accession>A0ABT3TN38</accession>
<dbReference type="RefSeq" id="WP_279246744.1">
    <property type="nucleotide sequence ID" value="NZ_SHNN01000004.1"/>
</dbReference>
<proteinExistence type="predicted"/>
<sequence length="157" mass="17395">MAKKRISLGLRFSNSDYTFAVMDSTKASPNIVELSTVVCPKGFHRSQTLKWLVQEIDGIFARHEGISIVTIKRFEGRSKGNTFEERVENEATAYIAAANVGLKAVYKKMGSTLAKDLGLKGKAKLLKTELDTSMIPNFSDYGDKEKDAILSAWSELL</sequence>
<keyword evidence="2" id="KW-1185">Reference proteome</keyword>